<gene>
    <name evidence="11" type="ORF">SAMN02927903_03129</name>
</gene>
<dbReference type="PRINTS" id="PR00421">
    <property type="entry name" value="THIOREDOXIN"/>
</dbReference>
<evidence type="ECO:0000256" key="4">
    <source>
        <dbReference type="ARBA" id="ARBA00023157"/>
    </source>
</evidence>
<sequence>MDKSFEELLDSEKPLLVDFYATWCGPCQILAPILKEVKDTFKERIAIIKIDVDKNQEIASHYRIKGVPTMMLFQNGKQLWRQSGVLSKIEIANTIMEHCIWPELPGQQKTT</sequence>
<keyword evidence="5 9" id="KW-0676">Redox-active center</keyword>
<keyword evidence="2" id="KW-0813">Transport</keyword>
<reference evidence="11 12" key="1">
    <citation type="submission" date="2016-10" db="EMBL/GenBank/DDBJ databases">
        <authorList>
            <person name="de Groot N.N."/>
        </authorList>
    </citation>
    <scope>NUCLEOTIDE SEQUENCE [LARGE SCALE GENOMIC DNA]</scope>
    <source>
        <strain evidence="11 12">CGMCC 1.7031</strain>
    </source>
</reference>
<feature type="active site" description="Nucleophile" evidence="8">
    <location>
        <position position="24"/>
    </location>
</feature>
<evidence type="ECO:0000256" key="5">
    <source>
        <dbReference type="ARBA" id="ARBA00023284"/>
    </source>
</evidence>
<keyword evidence="3" id="KW-0249">Electron transport</keyword>
<dbReference type="STRING" id="490189.SAMN02927903_03129"/>
<evidence type="ECO:0000313" key="11">
    <source>
        <dbReference type="EMBL" id="SCY96449.1"/>
    </source>
</evidence>
<dbReference type="GO" id="GO:0005737">
    <property type="term" value="C:cytoplasm"/>
    <property type="evidence" value="ECO:0007669"/>
    <property type="project" value="TreeGrafter"/>
</dbReference>
<dbReference type="Gene3D" id="3.40.30.10">
    <property type="entry name" value="Glutaredoxin"/>
    <property type="match status" value="1"/>
</dbReference>
<evidence type="ECO:0000256" key="2">
    <source>
        <dbReference type="ARBA" id="ARBA00022448"/>
    </source>
</evidence>
<dbReference type="Proteomes" id="UP000199354">
    <property type="component" value="Unassembled WGS sequence"/>
</dbReference>
<feature type="site" description="Deprotonates C-terminal active site Cys" evidence="8">
    <location>
        <position position="18"/>
    </location>
</feature>
<dbReference type="PROSITE" id="PS00194">
    <property type="entry name" value="THIOREDOXIN_1"/>
    <property type="match status" value="1"/>
</dbReference>
<dbReference type="InterPro" id="IPR005746">
    <property type="entry name" value="Thioredoxin"/>
</dbReference>
<protein>
    <recommendedName>
        <fullName evidence="6 7">Thioredoxin</fullName>
    </recommendedName>
</protein>
<organism evidence="11 12">
    <name type="scientific">Flavobacterium caeni</name>
    <dbReference type="NCBI Taxonomy" id="490189"/>
    <lineage>
        <taxon>Bacteria</taxon>
        <taxon>Pseudomonadati</taxon>
        <taxon>Bacteroidota</taxon>
        <taxon>Flavobacteriia</taxon>
        <taxon>Flavobacteriales</taxon>
        <taxon>Flavobacteriaceae</taxon>
        <taxon>Flavobacterium</taxon>
    </lineage>
</organism>
<dbReference type="EMBL" id="FMVF01000021">
    <property type="protein sequence ID" value="SCY96449.1"/>
    <property type="molecule type" value="Genomic_DNA"/>
</dbReference>
<dbReference type="PANTHER" id="PTHR45663">
    <property type="entry name" value="GEO12009P1"/>
    <property type="match status" value="1"/>
</dbReference>
<dbReference type="SUPFAM" id="SSF52833">
    <property type="entry name" value="Thioredoxin-like"/>
    <property type="match status" value="1"/>
</dbReference>
<evidence type="ECO:0000256" key="6">
    <source>
        <dbReference type="NCBIfam" id="TIGR01068"/>
    </source>
</evidence>
<proteinExistence type="inferred from homology"/>
<feature type="domain" description="Thioredoxin" evidence="10">
    <location>
        <begin position="1"/>
        <end position="100"/>
    </location>
</feature>
<evidence type="ECO:0000256" key="8">
    <source>
        <dbReference type="PIRSR" id="PIRSR000077-1"/>
    </source>
</evidence>
<dbReference type="OrthoDB" id="9790390at2"/>
<dbReference type="RefSeq" id="WP_091146587.1">
    <property type="nucleotide sequence ID" value="NZ_FMVF01000021.1"/>
</dbReference>
<accession>A0A1G5K932</accession>
<dbReference type="InterPro" id="IPR013766">
    <property type="entry name" value="Thioredoxin_domain"/>
</dbReference>
<dbReference type="InterPro" id="IPR017937">
    <property type="entry name" value="Thioredoxin_CS"/>
</dbReference>
<keyword evidence="12" id="KW-1185">Reference proteome</keyword>
<evidence type="ECO:0000313" key="12">
    <source>
        <dbReference type="Proteomes" id="UP000199354"/>
    </source>
</evidence>
<keyword evidence="4 9" id="KW-1015">Disulfide bond</keyword>
<evidence type="ECO:0000256" key="1">
    <source>
        <dbReference type="ARBA" id="ARBA00008987"/>
    </source>
</evidence>
<name>A0A1G5K932_9FLAO</name>
<dbReference type="CDD" id="cd02947">
    <property type="entry name" value="TRX_family"/>
    <property type="match status" value="1"/>
</dbReference>
<dbReference type="PIRSF" id="PIRSF000077">
    <property type="entry name" value="Thioredoxin"/>
    <property type="match status" value="1"/>
</dbReference>
<dbReference type="InterPro" id="IPR036249">
    <property type="entry name" value="Thioredoxin-like_sf"/>
</dbReference>
<dbReference type="GO" id="GO:0015035">
    <property type="term" value="F:protein-disulfide reductase activity"/>
    <property type="evidence" value="ECO:0007669"/>
    <property type="project" value="UniProtKB-UniRule"/>
</dbReference>
<dbReference type="AlphaFoldDB" id="A0A1G5K932"/>
<feature type="active site" description="Nucleophile" evidence="8">
    <location>
        <position position="27"/>
    </location>
</feature>
<evidence type="ECO:0000256" key="7">
    <source>
        <dbReference type="PIRNR" id="PIRNR000077"/>
    </source>
</evidence>
<feature type="site" description="Contributes to redox potential value" evidence="8">
    <location>
        <position position="26"/>
    </location>
</feature>
<evidence type="ECO:0000259" key="10">
    <source>
        <dbReference type="PROSITE" id="PS51352"/>
    </source>
</evidence>
<dbReference type="FunFam" id="3.40.30.10:FF:000001">
    <property type="entry name" value="Thioredoxin"/>
    <property type="match status" value="1"/>
</dbReference>
<comment type="similarity">
    <text evidence="1 7">Belongs to the thioredoxin family.</text>
</comment>
<evidence type="ECO:0000256" key="9">
    <source>
        <dbReference type="PIRSR" id="PIRSR000077-4"/>
    </source>
</evidence>
<evidence type="ECO:0000256" key="3">
    <source>
        <dbReference type="ARBA" id="ARBA00022982"/>
    </source>
</evidence>
<dbReference type="PANTHER" id="PTHR45663:SF11">
    <property type="entry name" value="GEO12009P1"/>
    <property type="match status" value="1"/>
</dbReference>
<dbReference type="Pfam" id="PF00085">
    <property type="entry name" value="Thioredoxin"/>
    <property type="match status" value="1"/>
</dbReference>
<feature type="disulfide bond" description="Redox-active" evidence="9">
    <location>
        <begin position="24"/>
        <end position="27"/>
    </location>
</feature>
<dbReference type="NCBIfam" id="TIGR01068">
    <property type="entry name" value="thioredoxin"/>
    <property type="match status" value="1"/>
</dbReference>
<feature type="site" description="Contributes to redox potential value" evidence="8">
    <location>
        <position position="25"/>
    </location>
</feature>
<dbReference type="PROSITE" id="PS51352">
    <property type="entry name" value="THIOREDOXIN_2"/>
    <property type="match status" value="1"/>
</dbReference>